<dbReference type="Proteomes" id="UP001360953">
    <property type="component" value="Unassembled WGS sequence"/>
</dbReference>
<feature type="compositionally biased region" description="Basic and acidic residues" evidence="1">
    <location>
        <begin position="307"/>
        <end position="317"/>
    </location>
</feature>
<proteinExistence type="predicted"/>
<feature type="compositionally biased region" description="Basic and acidic residues" evidence="1">
    <location>
        <begin position="395"/>
        <end position="409"/>
    </location>
</feature>
<feature type="compositionally biased region" description="Low complexity" evidence="1">
    <location>
        <begin position="20"/>
        <end position="50"/>
    </location>
</feature>
<dbReference type="GeneID" id="92028650"/>
<keyword evidence="3" id="KW-1185">Reference proteome</keyword>
<feature type="compositionally biased region" description="Pro residues" evidence="1">
    <location>
        <begin position="620"/>
        <end position="632"/>
    </location>
</feature>
<feature type="region of interest" description="Disordered" evidence="1">
    <location>
        <begin position="1019"/>
        <end position="1268"/>
    </location>
</feature>
<dbReference type="RefSeq" id="XP_066655479.1">
    <property type="nucleotide sequence ID" value="XM_066795744.1"/>
</dbReference>
<name>A0ABR1LQ61_9PEZI</name>
<evidence type="ECO:0000256" key="1">
    <source>
        <dbReference type="SAM" id="MobiDB-lite"/>
    </source>
</evidence>
<feature type="compositionally biased region" description="Polar residues" evidence="1">
    <location>
        <begin position="1398"/>
        <end position="1407"/>
    </location>
</feature>
<feature type="compositionally biased region" description="Low complexity" evidence="1">
    <location>
        <begin position="289"/>
        <end position="299"/>
    </location>
</feature>
<feature type="compositionally biased region" description="Low complexity" evidence="1">
    <location>
        <begin position="1341"/>
        <end position="1376"/>
    </location>
</feature>
<feature type="region of interest" description="Disordered" evidence="1">
    <location>
        <begin position="359"/>
        <end position="570"/>
    </location>
</feature>
<comment type="caution">
    <text evidence="2">The sequence shown here is derived from an EMBL/GenBank/DDBJ whole genome shotgun (WGS) entry which is preliminary data.</text>
</comment>
<feature type="compositionally biased region" description="Basic and acidic residues" evidence="1">
    <location>
        <begin position="139"/>
        <end position="151"/>
    </location>
</feature>
<feature type="compositionally biased region" description="Low complexity" evidence="1">
    <location>
        <begin position="1193"/>
        <end position="1204"/>
    </location>
</feature>
<feature type="compositionally biased region" description="Basic and acidic residues" evidence="1">
    <location>
        <begin position="441"/>
        <end position="452"/>
    </location>
</feature>
<accession>A0ABR1LQ61</accession>
<feature type="compositionally biased region" description="Polar residues" evidence="1">
    <location>
        <begin position="51"/>
        <end position="63"/>
    </location>
</feature>
<feature type="compositionally biased region" description="Low complexity" evidence="1">
    <location>
        <begin position="1146"/>
        <end position="1156"/>
    </location>
</feature>
<feature type="compositionally biased region" description="Polar residues" evidence="1">
    <location>
        <begin position="1060"/>
        <end position="1074"/>
    </location>
</feature>
<organism evidence="2 3">
    <name type="scientific">Phyllosticta citribraziliensis</name>
    <dbReference type="NCBI Taxonomy" id="989973"/>
    <lineage>
        <taxon>Eukaryota</taxon>
        <taxon>Fungi</taxon>
        <taxon>Dikarya</taxon>
        <taxon>Ascomycota</taxon>
        <taxon>Pezizomycotina</taxon>
        <taxon>Dothideomycetes</taxon>
        <taxon>Dothideomycetes incertae sedis</taxon>
        <taxon>Botryosphaeriales</taxon>
        <taxon>Phyllostictaceae</taxon>
        <taxon>Phyllosticta</taxon>
    </lineage>
</organism>
<protein>
    <submittedName>
        <fullName evidence="2">Uncharacterized protein</fullName>
    </submittedName>
</protein>
<feature type="compositionally biased region" description="Basic and acidic residues" evidence="1">
    <location>
        <begin position="1181"/>
        <end position="1191"/>
    </location>
</feature>
<feature type="region of interest" description="Disordered" evidence="1">
    <location>
        <begin position="605"/>
        <end position="1003"/>
    </location>
</feature>
<evidence type="ECO:0000313" key="3">
    <source>
        <dbReference type="Proteomes" id="UP001360953"/>
    </source>
</evidence>
<feature type="region of interest" description="Disordered" evidence="1">
    <location>
        <begin position="1"/>
        <end position="346"/>
    </location>
</feature>
<feature type="compositionally biased region" description="Low complexity" evidence="1">
    <location>
        <begin position="1387"/>
        <end position="1396"/>
    </location>
</feature>
<feature type="compositionally biased region" description="Polar residues" evidence="1">
    <location>
        <begin position="766"/>
        <end position="782"/>
    </location>
</feature>
<feature type="region of interest" description="Disordered" evidence="1">
    <location>
        <begin position="1280"/>
        <end position="1441"/>
    </location>
</feature>
<feature type="compositionally biased region" description="Polar residues" evidence="1">
    <location>
        <begin position="705"/>
        <end position="716"/>
    </location>
</feature>
<feature type="compositionally biased region" description="Basic and acidic residues" evidence="1">
    <location>
        <begin position="653"/>
        <end position="669"/>
    </location>
</feature>
<feature type="compositionally biased region" description="Polar residues" evidence="1">
    <location>
        <begin position="1"/>
        <end position="16"/>
    </location>
</feature>
<feature type="compositionally biased region" description="Basic and acidic residues" evidence="1">
    <location>
        <begin position="717"/>
        <end position="731"/>
    </location>
</feature>
<feature type="compositionally biased region" description="Basic and acidic residues" evidence="1">
    <location>
        <begin position="466"/>
        <end position="486"/>
    </location>
</feature>
<feature type="compositionally biased region" description="Pro residues" evidence="1">
    <location>
        <begin position="1247"/>
        <end position="1262"/>
    </location>
</feature>
<feature type="compositionally biased region" description="Low complexity" evidence="1">
    <location>
        <begin position="974"/>
        <end position="1000"/>
    </location>
</feature>
<sequence>MYSVCKQAQRSASNDAPYTASRRSSLFSSSALPSRPVSSHSPLPPVVGSSESIANGDQETPLSNDEKQDKKRKRFSAAFSRIAHGRSGSRPASMFVEGPTVDKGKRVASPLPPVEDVQVRPFSVALDGLTQDPLANDTQHQDEKEESVDKSKGKRPIAEPENGLDSVLNGDPKLPAASPSPPEADRARSLSSMDSEEDPFARLPSRPISVRDKSRSRGASAYTSPAASRPVSGGAFVPPEEWDTLPTLWTGGRGTPNERTPQTDRHMLPSQRSLERLRRNSSPQVLQNLRSSSLLSSKRSLAELPETPEREPSDQLIERLGVLPSPSIEPMNWPEEKQRRKTVGADQRLERVVESVVRHSASLSSRELKGEKVTRKPSKLQDVDSEVPALQPGFQEEKPRPSFVRDRRSTPSLRAAPSRGSIRTRGSKASISSLLPIPLDEVARRSMAREEGEGAEDAAEVAKNGKMAEELINEREPPAKIVEEKTVSPVRSVDSSAPDTSAGAPLSPGLSFHTAASEREEEPFELQPEKEPVGQEEKERAASPSKKVSLVMDETPTSGPSPQPDQGEWLVPRTRKLRNDPRLGSHVTSPVPGLVDASSHARFQKSAPGVVEYRASQGDPPMPQRFMSPPPGLVEYGTQQGRRGAPQAFQPFIEDRSSTTQEIAKEFDPRAYTPEFTLPGVGPPDFSRSDTKRKSFLGVGLPGSKHSTPPSGSSAERINERINPRDLDLVQRKFSYQSSNDERQEVDAPPPVRRGSRGFLPFRRTSVANDSTIESPTTSRSGSGFGAAVASLAPPPAASPTPMSGPSVGPSPNKKGRNVLQRNHSVAVTPSPEPKEKTKRRGSIFGSLFGRSASTSQAKEKGEKKPRRAEGKRLSKMPAVTETRIDEPSVDGVMASQGQPYEAIPEIPLHLKPSGESPSRIYYKEPSLPNVNPTDLHRHKGLKTPPPPQNYYIPSGPENQPPVDAGNHVPQPPRSRYYQPQGPLSQTTPPLPQPGLTNGPIVAPTQPYIARQNTLPEFSNFAGMHASPPDTRIASPPAREWSRSRGPDPALPMISYMPSRPNSAGGQGFSRPQSETPPIPRPDPFTAQRIFYEQQKKQQQQQVDQEGASRNGSINEATHYVPGPPTHDNTSMQHYAPTPPPPEMPPQQQRPYQLQLPPNPVPERSRSNPRFEPADSFRPTPRPEPRWREASPQEIQQFQQKQMQPRLSSERQYETPFYAPARPSSRGGPMSWAADPYHRRGSAPPIAYAPPPPHNGPPPPQMHLPQPARSYTDQVIYQTYGNGMAPPQNRRRSSSGHRPGPETYVPYRGSAVYDFTDDDATYNDGNFDNKRDSRGRWPGFANAEAQAQAEAYADARVSAVRAQSRSRSRSASQSRGSRSRSRGRATGGSSAARPRGLSQGSAPNGTTEGRKSLGQAEEPVPMLASSYPGMEWHPGAGWDGQ</sequence>
<reference evidence="2 3" key="1">
    <citation type="submission" date="2024-04" db="EMBL/GenBank/DDBJ databases">
        <title>Phyllosticta paracitricarpa is synonymous to the EU quarantine fungus P. citricarpa based on phylogenomic analyses.</title>
        <authorList>
            <consortium name="Lawrence Berkeley National Laboratory"/>
            <person name="Van ingen-buijs V.A."/>
            <person name="Van westerhoven A.C."/>
            <person name="Haridas S."/>
            <person name="Skiadas P."/>
            <person name="Martin F."/>
            <person name="Groenewald J.Z."/>
            <person name="Crous P.W."/>
            <person name="Seidl M.F."/>
        </authorList>
    </citation>
    <scope>NUCLEOTIDE SEQUENCE [LARGE SCALE GENOMIC DNA]</scope>
    <source>
        <strain evidence="2 3">CPC 17464</strain>
    </source>
</reference>
<feature type="compositionally biased region" description="Basic and acidic residues" evidence="1">
    <location>
        <begin position="366"/>
        <end position="382"/>
    </location>
</feature>
<dbReference type="EMBL" id="JBBPEH010000006">
    <property type="protein sequence ID" value="KAK7537328.1"/>
    <property type="molecule type" value="Genomic_DNA"/>
</dbReference>
<evidence type="ECO:0000313" key="2">
    <source>
        <dbReference type="EMBL" id="KAK7537328.1"/>
    </source>
</evidence>
<gene>
    <name evidence="2" type="ORF">J3D65DRAFT_377099</name>
</gene>
<feature type="compositionally biased region" description="Basic and acidic residues" evidence="1">
    <location>
        <begin position="261"/>
        <end position="278"/>
    </location>
</feature>
<feature type="compositionally biased region" description="Basic and acidic residues" evidence="1">
    <location>
        <begin position="527"/>
        <end position="541"/>
    </location>
</feature>
<feature type="compositionally biased region" description="Basic and acidic residues" evidence="1">
    <location>
        <begin position="858"/>
        <end position="873"/>
    </location>
</feature>